<gene>
    <name evidence="1" type="ORF">UC34_15360</name>
</gene>
<name>A0ABN4FR49_9BURK</name>
<dbReference type="Proteomes" id="UP000035085">
    <property type="component" value="Chromosome"/>
</dbReference>
<evidence type="ECO:0000313" key="2">
    <source>
        <dbReference type="Proteomes" id="UP000035085"/>
    </source>
</evidence>
<proteinExistence type="predicted"/>
<sequence length="59" mass="6307">MTQHSKQDVRVDARSADGDHAFTKMRPATSTVLAALAVYRSDITSDQVATAAASDKRDA</sequence>
<dbReference type="RefSeq" id="WP_044456220.1">
    <property type="nucleotide sequence ID" value="NZ_CP010897.2"/>
</dbReference>
<organism evidence="1 2">
    <name type="scientific">Pandoraea vervacti</name>
    <dbReference type="NCBI Taxonomy" id="656178"/>
    <lineage>
        <taxon>Bacteria</taxon>
        <taxon>Pseudomonadati</taxon>
        <taxon>Pseudomonadota</taxon>
        <taxon>Betaproteobacteria</taxon>
        <taxon>Burkholderiales</taxon>
        <taxon>Burkholderiaceae</taxon>
        <taxon>Pandoraea</taxon>
    </lineage>
</organism>
<protein>
    <submittedName>
        <fullName evidence="1">Uncharacterized protein</fullName>
    </submittedName>
</protein>
<accession>A0ABN4FR49</accession>
<dbReference type="EMBL" id="CP010897">
    <property type="protein sequence ID" value="AJP57976.1"/>
    <property type="molecule type" value="Genomic_DNA"/>
</dbReference>
<keyword evidence="2" id="KW-1185">Reference proteome</keyword>
<reference evidence="2" key="1">
    <citation type="submission" date="2015-02" db="EMBL/GenBank/DDBJ databases">
        <title>Complete Genome Sequencing of Pandoraea vervacti NS15 sp. nov.</title>
        <authorList>
            <person name="Chan K.-G."/>
        </authorList>
    </citation>
    <scope>NUCLEOTIDE SEQUENCE [LARGE SCALE GENOMIC DNA]</scope>
    <source>
        <strain evidence="2">NS15</strain>
    </source>
</reference>
<evidence type="ECO:0000313" key="1">
    <source>
        <dbReference type="EMBL" id="AJP57976.1"/>
    </source>
</evidence>